<organism evidence="5 6">
    <name type="scientific">Paratrimastix pyriformis</name>
    <dbReference type="NCBI Taxonomy" id="342808"/>
    <lineage>
        <taxon>Eukaryota</taxon>
        <taxon>Metamonada</taxon>
        <taxon>Preaxostyla</taxon>
        <taxon>Paratrimastigidae</taxon>
        <taxon>Paratrimastix</taxon>
    </lineage>
</organism>
<feature type="domain" description="3-hydroxyisobutyrate dehydrogenase-like NAD-binding" evidence="4">
    <location>
        <begin position="170"/>
        <end position="287"/>
    </location>
</feature>
<dbReference type="InterPro" id="IPR013328">
    <property type="entry name" value="6PGD_dom2"/>
</dbReference>
<dbReference type="Gene3D" id="3.40.50.720">
    <property type="entry name" value="NAD(P)-binding Rossmann-like Domain"/>
    <property type="match status" value="1"/>
</dbReference>
<evidence type="ECO:0000256" key="1">
    <source>
        <dbReference type="ARBA" id="ARBA00023002"/>
    </source>
</evidence>
<dbReference type="PIRSF" id="PIRSF000103">
    <property type="entry name" value="HIBADH"/>
    <property type="match status" value="1"/>
</dbReference>
<feature type="domain" description="6-phosphogluconate dehydrogenase NADP-binding" evidence="3">
    <location>
        <begin position="9"/>
        <end position="167"/>
    </location>
</feature>
<accession>A0ABQ8UJZ9</accession>
<dbReference type="EMBL" id="JAPMOS010000028">
    <property type="protein sequence ID" value="KAJ4458553.1"/>
    <property type="molecule type" value="Genomic_DNA"/>
</dbReference>
<dbReference type="InterPro" id="IPR006115">
    <property type="entry name" value="6PGDH_NADP-bd"/>
</dbReference>
<evidence type="ECO:0000256" key="2">
    <source>
        <dbReference type="ARBA" id="ARBA00023027"/>
    </source>
</evidence>
<dbReference type="PANTHER" id="PTHR43060:SF15">
    <property type="entry name" value="3-HYDROXYISOBUTYRATE DEHYDROGENASE-LIKE 1, MITOCHONDRIAL-RELATED"/>
    <property type="match status" value="1"/>
</dbReference>
<reference evidence="5" key="1">
    <citation type="journal article" date="2022" name="bioRxiv">
        <title>Genomics of Preaxostyla Flagellates Illuminates Evolutionary Transitions and the Path Towards Mitochondrial Loss.</title>
        <authorList>
            <person name="Novak L.V.F."/>
            <person name="Treitli S.C."/>
            <person name="Pyrih J."/>
            <person name="Halakuc P."/>
            <person name="Pipaliya S.V."/>
            <person name="Vacek V."/>
            <person name="Brzon O."/>
            <person name="Soukal P."/>
            <person name="Eme L."/>
            <person name="Dacks J.B."/>
            <person name="Karnkowska A."/>
            <person name="Elias M."/>
            <person name="Hampl V."/>
        </authorList>
    </citation>
    <scope>NUCLEOTIDE SEQUENCE</scope>
    <source>
        <strain evidence="5">RCP-MX</strain>
    </source>
</reference>
<dbReference type="InterPro" id="IPR029154">
    <property type="entry name" value="HIBADH-like_NADP-bd"/>
</dbReference>
<dbReference type="SUPFAM" id="SSF51735">
    <property type="entry name" value="NAD(P)-binding Rossmann-fold domains"/>
    <property type="match status" value="1"/>
</dbReference>
<protein>
    <submittedName>
        <fullName evidence="5">2-hydroxy-3-oxopropionate reductase</fullName>
    </submittedName>
</protein>
<keyword evidence="1" id="KW-0560">Oxidoreductase</keyword>
<dbReference type="Pfam" id="PF14833">
    <property type="entry name" value="NAD_binding_11"/>
    <property type="match status" value="1"/>
</dbReference>
<dbReference type="SUPFAM" id="SSF48179">
    <property type="entry name" value="6-phosphogluconate dehydrogenase C-terminal domain-like"/>
    <property type="match status" value="1"/>
</dbReference>
<dbReference type="Gene3D" id="1.10.1040.10">
    <property type="entry name" value="N-(1-d-carboxylethyl)-l-norvaline Dehydrogenase, domain 2"/>
    <property type="match status" value="1"/>
</dbReference>
<dbReference type="InterPro" id="IPR015815">
    <property type="entry name" value="HIBADH-related"/>
</dbReference>
<keyword evidence="2" id="KW-0520">NAD</keyword>
<dbReference type="Proteomes" id="UP001141327">
    <property type="component" value="Unassembled WGS sequence"/>
</dbReference>
<dbReference type="InterPro" id="IPR036291">
    <property type="entry name" value="NAD(P)-bd_dom_sf"/>
</dbReference>
<evidence type="ECO:0000313" key="6">
    <source>
        <dbReference type="Proteomes" id="UP001141327"/>
    </source>
</evidence>
<dbReference type="PANTHER" id="PTHR43060">
    <property type="entry name" value="3-HYDROXYISOBUTYRATE DEHYDROGENASE-LIKE 1, MITOCHONDRIAL-RELATED"/>
    <property type="match status" value="1"/>
</dbReference>
<evidence type="ECO:0000259" key="4">
    <source>
        <dbReference type="Pfam" id="PF14833"/>
    </source>
</evidence>
<sequence>MADLSKPRLGWVGTGVMGRSMCGHCLRAGYEVTIFNRTPAKMAPLISMGARAASSPKEVAEHSDIIFSIVGFPRDVREVYFGEQGIMAGARSGSILVDCTTTEPTLAKEIYAAAQAHSISALDAPVSGGDVGAREARLTFMVGGDRAVYDRVLPILQFMGKCFNYMGGAGSGQHTKMVNQINIASIMVGVVEGLVYAYKAGLNMEDTIRAIAPGAAGSWSLNNYGPRILSRNFDPGFFVEHFIKDMGICLSECAKMRIQLPGLELSHRLYCQLREMGHGNLGTHSLILAFERMNDLTIPAQQLTVLGQPPAPAPSTTAAPAGK</sequence>
<gene>
    <name evidence="5" type="ORF">PAPYR_5753</name>
</gene>
<evidence type="ECO:0000259" key="3">
    <source>
        <dbReference type="Pfam" id="PF03446"/>
    </source>
</evidence>
<name>A0ABQ8UJZ9_9EUKA</name>
<dbReference type="Pfam" id="PF03446">
    <property type="entry name" value="NAD_binding_2"/>
    <property type="match status" value="1"/>
</dbReference>
<comment type="caution">
    <text evidence="5">The sequence shown here is derived from an EMBL/GenBank/DDBJ whole genome shotgun (WGS) entry which is preliminary data.</text>
</comment>
<keyword evidence="6" id="KW-1185">Reference proteome</keyword>
<proteinExistence type="predicted"/>
<evidence type="ECO:0000313" key="5">
    <source>
        <dbReference type="EMBL" id="KAJ4458553.1"/>
    </source>
</evidence>
<dbReference type="InterPro" id="IPR008927">
    <property type="entry name" value="6-PGluconate_DH-like_C_sf"/>
</dbReference>